<dbReference type="Proteomes" id="UP000015351">
    <property type="component" value="Unassembled WGS sequence"/>
</dbReference>
<accession>S9RGK0</accession>
<gene>
    <name evidence="1" type="ORF">thalar_02932</name>
</gene>
<sequence length="241" mass="26843">MRLNQIMSADGQEAYLAERRAPYFAKAEKYLATHFAPLCAPLQPPTLRAVVESAFHDARTWGFRTERELLRYLIPTALLGEGFAGDPLLRPLLRAAFWINAQDRPLRSPGFPRLFDVVDMWHRRRRRDLDAPDRFATALSTPLPAQIAYPDAQRLFRACWPNLLQNIPPDVLRRFADTGLKALQSDGIGLDVAVRLLAVQVGAGHRAGRANFHPDLCAAAREGRFDATAGLAALTSMETSS</sequence>
<dbReference type="EMBL" id="AONI01000015">
    <property type="protein sequence ID" value="EPX77210.1"/>
    <property type="molecule type" value="Genomic_DNA"/>
</dbReference>
<reference evidence="2" key="1">
    <citation type="journal article" date="2013" name="Stand. Genomic Sci.">
        <title>Genome sequence of the Litoreibacter arenae type strain (DSM 19593(T)), a member of the Roseobacter clade isolated from sea sand.</title>
        <authorList>
            <person name="Riedel T."/>
            <person name="Fiebig A."/>
            <person name="Petersen J."/>
            <person name="Gronow S."/>
            <person name="Kyrpides N.C."/>
            <person name="Goker M."/>
            <person name="Klenk H.P."/>
        </authorList>
    </citation>
    <scope>NUCLEOTIDE SEQUENCE [LARGE SCALE GENOMIC DNA]</scope>
    <source>
        <strain evidence="2">DSM 19593</strain>
    </source>
</reference>
<keyword evidence="2" id="KW-1185">Reference proteome</keyword>
<proteinExistence type="predicted"/>
<dbReference type="HOGENOM" id="CLU_1150780_0_0_5"/>
<name>S9RGK0_9RHOB</name>
<organism evidence="1 2">
    <name type="scientific">Litoreibacter arenae DSM 19593</name>
    <dbReference type="NCBI Taxonomy" id="1123360"/>
    <lineage>
        <taxon>Bacteria</taxon>
        <taxon>Pseudomonadati</taxon>
        <taxon>Pseudomonadota</taxon>
        <taxon>Alphaproteobacteria</taxon>
        <taxon>Rhodobacterales</taxon>
        <taxon>Roseobacteraceae</taxon>
        <taxon>Litoreibacter</taxon>
    </lineage>
</organism>
<dbReference type="AlphaFoldDB" id="S9RGK0"/>
<protein>
    <submittedName>
        <fullName evidence="1">Uncharacterized protein</fullName>
    </submittedName>
</protein>
<comment type="caution">
    <text evidence="1">The sequence shown here is derived from an EMBL/GenBank/DDBJ whole genome shotgun (WGS) entry which is preliminary data.</text>
</comment>
<dbReference type="RefSeq" id="WP_021102281.1">
    <property type="nucleotide sequence ID" value="NZ_KE557314.1"/>
</dbReference>
<evidence type="ECO:0000313" key="2">
    <source>
        <dbReference type="Proteomes" id="UP000015351"/>
    </source>
</evidence>
<evidence type="ECO:0000313" key="1">
    <source>
        <dbReference type="EMBL" id="EPX77210.1"/>
    </source>
</evidence>
<dbReference type="STRING" id="1123360.thalar_02932"/>